<keyword evidence="3" id="KW-0489">Methyltransferase</keyword>
<dbReference type="InterPro" id="IPR018773">
    <property type="entry name" value="MeTrfase_reg_dom_prd"/>
</dbReference>
<dbReference type="InterPro" id="IPR029063">
    <property type="entry name" value="SAM-dependent_MTases_sf"/>
</dbReference>
<comment type="caution">
    <text evidence="3">The sequence shown here is derived from an EMBL/GenBank/DDBJ whole genome shotgun (WGS) entry which is preliminary data.</text>
</comment>
<accession>A0ABW9Z371</accession>
<evidence type="ECO:0000313" key="3">
    <source>
        <dbReference type="EMBL" id="NBJ26537.1"/>
    </source>
</evidence>
<sequence length="526" mass="58887">MANWSAGYVVDVEYTHGFYQELTPSLLGFLALLQGVQTPDLSSSSLTYCELGCGQGFSTNLLAAANPHIQFHATDFNPGHIVGAQTLAQAAALTNVRFYDDSFAEFLTRGDLPDFDFITLHGIYSWISPENRRTIVEFIRRKLKPGGLVYISYNCMPGWVSMLPLRRLLVEHTAARGAQLSPQSRASTFLDMADRFGKLDMRYFANHPKLASRLDKLKNHHPNYIIHEYFNQESNPFYFMDLAEELAEAKLTWVGPANALDSLDEINLTKEQREFLSGIDSVALRQMTRDHMIDQQFRRDIFVKGPVRLAAHQVREKWLDMRFALSARGARIPRELRGMRHAVKLQSGIYDPLIAALGSGPRTLREIVADPALGAIGINRLIQALTILVALGVCHPCLPEPGVLERKLHTDRFNRAVADESRFERKFGYFASPVTGGGLAAERMNQLMWLSLSEKNPDMAGFVGKVLSEAGQRLLKEGKPLQGEAHEAELRQRVADFEQNILGIWTSLGLGAPSPAKSVEQRRLRA</sequence>
<dbReference type="SUPFAM" id="SSF53335">
    <property type="entry name" value="S-adenosyl-L-methionine-dependent methyltransferases"/>
    <property type="match status" value="1"/>
</dbReference>
<keyword evidence="3" id="KW-0808">Transferase</keyword>
<dbReference type="RefSeq" id="WP_161725115.1">
    <property type="nucleotide sequence ID" value="NZ_JAAAXI010000016.1"/>
</dbReference>
<dbReference type="GO" id="GO:0032259">
    <property type="term" value="P:methylation"/>
    <property type="evidence" value="ECO:0007669"/>
    <property type="project" value="UniProtKB-KW"/>
</dbReference>
<dbReference type="Pfam" id="PF10119">
    <property type="entry name" value="MethyTransf_Reg"/>
    <property type="match status" value="1"/>
</dbReference>
<dbReference type="EMBL" id="JAAAXJ010000015">
    <property type="protein sequence ID" value="NBJ26537.1"/>
    <property type="molecule type" value="Genomic_DNA"/>
</dbReference>
<evidence type="ECO:0000259" key="2">
    <source>
        <dbReference type="Pfam" id="PF10119"/>
    </source>
</evidence>
<dbReference type="Proteomes" id="UP000818323">
    <property type="component" value="Unassembled WGS sequence"/>
</dbReference>
<dbReference type="Pfam" id="PF08242">
    <property type="entry name" value="Methyltransf_12"/>
    <property type="match status" value="1"/>
</dbReference>
<reference evidence="3 4" key="1">
    <citation type="submission" date="2020-01" db="EMBL/GenBank/DDBJ databases">
        <title>Microvirga sp. nov., an arsenate reduction bacterium isolated from Tibet hotspring sediments.</title>
        <authorList>
            <person name="Yuan C.-G."/>
        </authorList>
    </citation>
    <scope>NUCLEOTIDE SEQUENCE [LARGE SCALE GENOMIC DNA]</scope>
    <source>
        <strain evidence="3 4">SYSU G3D203</strain>
    </source>
</reference>
<dbReference type="GO" id="GO:0008168">
    <property type="term" value="F:methyltransferase activity"/>
    <property type="evidence" value="ECO:0007669"/>
    <property type="project" value="UniProtKB-KW"/>
</dbReference>
<dbReference type="Gene3D" id="3.40.50.150">
    <property type="entry name" value="Vaccinia Virus protein VP39"/>
    <property type="match status" value="1"/>
</dbReference>
<feature type="domain" description="Methyltransferase type 12" evidence="1">
    <location>
        <begin position="50"/>
        <end position="148"/>
    </location>
</feature>
<name>A0ABW9Z371_9HYPH</name>
<protein>
    <submittedName>
        <fullName evidence="3">Methyltransferase domain-containing protein</fullName>
    </submittedName>
</protein>
<keyword evidence="4" id="KW-1185">Reference proteome</keyword>
<organism evidence="3 4">
    <name type="scientific">Microvirga arsenatis</name>
    <dbReference type="NCBI Taxonomy" id="2692265"/>
    <lineage>
        <taxon>Bacteria</taxon>
        <taxon>Pseudomonadati</taxon>
        <taxon>Pseudomonadota</taxon>
        <taxon>Alphaproteobacteria</taxon>
        <taxon>Hyphomicrobiales</taxon>
        <taxon>Methylobacteriaceae</taxon>
        <taxon>Microvirga</taxon>
    </lineage>
</organism>
<dbReference type="CDD" id="cd02440">
    <property type="entry name" value="AdoMet_MTases"/>
    <property type="match status" value="1"/>
</dbReference>
<gene>
    <name evidence="3" type="ORF">GR303_19520</name>
</gene>
<feature type="domain" description="Methyltransferase regulatory" evidence="2">
    <location>
        <begin position="222"/>
        <end position="304"/>
    </location>
</feature>
<dbReference type="InterPro" id="IPR013217">
    <property type="entry name" value="Methyltransf_12"/>
</dbReference>
<evidence type="ECO:0000313" key="4">
    <source>
        <dbReference type="Proteomes" id="UP000818323"/>
    </source>
</evidence>
<evidence type="ECO:0000259" key="1">
    <source>
        <dbReference type="Pfam" id="PF08242"/>
    </source>
</evidence>
<proteinExistence type="predicted"/>